<dbReference type="InterPro" id="IPR004838">
    <property type="entry name" value="NHTrfase_class1_PyrdxlP-BS"/>
</dbReference>
<dbReference type="CDD" id="cd00609">
    <property type="entry name" value="AAT_like"/>
    <property type="match status" value="1"/>
</dbReference>
<dbReference type="NCBIfam" id="TIGR00313">
    <property type="entry name" value="cobQ"/>
    <property type="match status" value="1"/>
</dbReference>
<name>A0A1T4WJR2_9BACT</name>
<comment type="similarity">
    <text evidence="6">Belongs to the CobB/CobQ family. CobQ subfamily.</text>
</comment>
<comment type="catalytic activity">
    <reaction evidence="5">
        <text>O-phospho-L-threonine + H(+) = (R)-1-aminopropan-2-yl phosphate + CO2</text>
        <dbReference type="Rhea" id="RHEA:11492"/>
        <dbReference type="ChEBI" id="CHEBI:15378"/>
        <dbReference type="ChEBI" id="CHEBI:16526"/>
        <dbReference type="ChEBI" id="CHEBI:58563"/>
        <dbReference type="ChEBI" id="CHEBI:58675"/>
        <dbReference type="EC" id="4.1.1.81"/>
    </reaction>
</comment>
<evidence type="ECO:0000256" key="4">
    <source>
        <dbReference type="ARBA" id="ARBA00022962"/>
    </source>
</evidence>
<proteinExistence type="inferred from homology"/>
<dbReference type="PROSITE" id="PS51273">
    <property type="entry name" value="GATASE_TYPE_1"/>
    <property type="match status" value="1"/>
</dbReference>
<dbReference type="InterPro" id="IPR015421">
    <property type="entry name" value="PyrdxlP-dep_Trfase_major"/>
</dbReference>
<comment type="pathway">
    <text evidence="2 6">Cofactor biosynthesis; adenosylcobalamin biosynthesis.</text>
</comment>
<dbReference type="InterPro" id="IPR029062">
    <property type="entry name" value="Class_I_gatase-like"/>
</dbReference>
<dbReference type="OrthoDB" id="9808302at2"/>
<dbReference type="PANTHER" id="PTHR21343">
    <property type="entry name" value="DETHIOBIOTIN SYNTHETASE"/>
    <property type="match status" value="1"/>
</dbReference>
<dbReference type="PROSITE" id="PS00105">
    <property type="entry name" value="AA_TRANSFER_CLASS_1"/>
    <property type="match status" value="1"/>
</dbReference>
<organism evidence="10 11">
    <name type="scientific">Desulfobaculum bizertense DSM 18034</name>
    <dbReference type="NCBI Taxonomy" id="1121442"/>
    <lineage>
        <taxon>Bacteria</taxon>
        <taxon>Pseudomonadati</taxon>
        <taxon>Thermodesulfobacteriota</taxon>
        <taxon>Desulfovibrionia</taxon>
        <taxon>Desulfovibrionales</taxon>
        <taxon>Desulfovibrionaceae</taxon>
        <taxon>Desulfobaculum</taxon>
    </lineage>
</organism>
<evidence type="ECO:0000256" key="1">
    <source>
        <dbReference type="ARBA" id="ARBA00003444"/>
    </source>
</evidence>
<dbReference type="Proteomes" id="UP000189733">
    <property type="component" value="Unassembled WGS sequence"/>
</dbReference>
<feature type="domain" description="CobQ/CobB/MinD/ParA nucleotide binding" evidence="8">
    <location>
        <begin position="375"/>
        <end position="597"/>
    </location>
</feature>
<accession>A0A1T4WJR2</accession>
<dbReference type="RefSeq" id="WP_078685646.1">
    <property type="nucleotide sequence ID" value="NZ_FUYA01000008.1"/>
</dbReference>
<evidence type="ECO:0000256" key="5">
    <source>
        <dbReference type="ARBA" id="ARBA00048531"/>
    </source>
</evidence>
<keyword evidence="11" id="KW-1185">Reference proteome</keyword>
<dbReference type="InterPro" id="IPR015422">
    <property type="entry name" value="PyrdxlP-dep_Trfase_small"/>
</dbReference>
<dbReference type="HAMAP" id="MF_00028">
    <property type="entry name" value="CobQ"/>
    <property type="match status" value="1"/>
</dbReference>
<dbReference type="Gene3D" id="3.40.50.880">
    <property type="match status" value="1"/>
</dbReference>
<sequence>MQKNRHGGNIWDLARGAECAPEEIVDFSANINPLGPPAWFRAEMSARISAQVHYPEPYCDTLCARAAEKWDIASEEVLAGNGSTEILHAALAFWKPEKALIPVPSYADYRHACAMAQIPVENFALREDAGFRLDFPALSAALDACANSRTVVFLGQPNNPTGLSNAPDSVRDMALRHADTLFIVDEAFADFLPEQDRLAAARPQNVLVLHSLTKFYAIPGLRLGLGYACEELARGIRGRMPMWSVNGLSQAFGIRALSDTEYAERTVAEVKELRAQLLEGLSRFDELTVFPGEVNFVLCRIDREGVDASRLAELLLRERIAIRVCYNFEGLGEQWFRLAVRTRKQNAQLLEALAKVLGYPVSSSILLPRKRPALMLQGTSSNAGKSMLAAALCRMFLQDGYDVAPFKSQNMSLNSYVTRDGGEMGRAQVTQAQACRLDPDVRMNPVLLKPSSDTGSQVVVLGKAVSNMDIGQYIKYKPQAFDAAKDAYDSLASEHQVMILEGAGSPAEINLKRHDIVNMNMARYAEAKVLLVGDIDRGGIFASFVGTMELLEEWERELVAGYVVNMFRGDASLLNDALDYVTGRTGKPFMGVVPYMSRHGIPEEDSVSFKRGSLDSARTDGQLVDIACIDVPHISNFTDIEPFFNEPDVHVRVVRSPEELGAPDAVILPGSKNVVHDMNWLREQGFISELDRLLHSEQAVVVGICGGFQMLGRTISDEHQVESVAGGMKGLDFLPLATSLAPQKTLTATGARYLPSDMQIRGYEIHHGVTKTDAPDEISVCMERSDGKPIGYSRKDGKVWGTYLHGLFDDDVFRRDFIDSLRKKKGLEPVSRILAQYDIESALDRLADVVRASINAEPLYKMLGLK</sequence>
<feature type="active site" evidence="6">
    <location>
        <position position="805"/>
    </location>
</feature>
<evidence type="ECO:0000256" key="3">
    <source>
        <dbReference type="ARBA" id="ARBA00022573"/>
    </source>
</evidence>
<reference evidence="10 11" key="1">
    <citation type="submission" date="2017-02" db="EMBL/GenBank/DDBJ databases">
        <authorList>
            <person name="Peterson S.W."/>
        </authorList>
    </citation>
    <scope>NUCLEOTIDE SEQUENCE [LARGE SCALE GENOMIC DNA]</scope>
    <source>
        <strain evidence="10 11">DSM 18034</strain>
    </source>
</reference>
<dbReference type="STRING" id="1121442.SAMN02745702_02364"/>
<feature type="domain" description="CobB/CobQ-like glutamine amidotransferase" evidence="9">
    <location>
        <begin position="625"/>
        <end position="811"/>
    </location>
</feature>
<feature type="domain" description="Aminotransferase class I/classII large" evidence="7">
    <location>
        <begin position="23"/>
        <end position="353"/>
    </location>
</feature>
<evidence type="ECO:0000259" key="7">
    <source>
        <dbReference type="Pfam" id="PF00155"/>
    </source>
</evidence>
<evidence type="ECO:0000313" key="10">
    <source>
        <dbReference type="EMBL" id="SKA77574.1"/>
    </source>
</evidence>
<dbReference type="InterPro" id="IPR005860">
    <property type="entry name" value="CobD"/>
</dbReference>
<dbReference type="CDD" id="cd01750">
    <property type="entry name" value="GATase1_CobQ"/>
    <property type="match status" value="1"/>
</dbReference>
<dbReference type="SUPFAM" id="SSF53383">
    <property type="entry name" value="PLP-dependent transferases"/>
    <property type="match status" value="1"/>
</dbReference>
<gene>
    <name evidence="6" type="primary">cobQ</name>
    <name evidence="10" type="ORF">SAMN02745702_02364</name>
</gene>
<dbReference type="InterPro" id="IPR004459">
    <property type="entry name" value="CobQ_synth"/>
</dbReference>
<dbReference type="UniPathway" id="UPA00148"/>
<evidence type="ECO:0000313" key="11">
    <source>
        <dbReference type="Proteomes" id="UP000189733"/>
    </source>
</evidence>
<evidence type="ECO:0000256" key="2">
    <source>
        <dbReference type="ARBA" id="ARBA00004953"/>
    </source>
</evidence>
<dbReference type="NCBIfam" id="NF001989">
    <property type="entry name" value="PRK00784.1"/>
    <property type="match status" value="1"/>
</dbReference>
<dbReference type="GO" id="GO:0030170">
    <property type="term" value="F:pyridoxal phosphate binding"/>
    <property type="evidence" value="ECO:0007669"/>
    <property type="project" value="InterPro"/>
</dbReference>
<dbReference type="Gene3D" id="3.40.50.300">
    <property type="entry name" value="P-loop containing nucleotide triphosphate hydrolases"/>
    <property type="match status" value="1"/>
</dbReference>
<dbReference type="InterPro" id="IPR002586">
    <property type="entry name" value="CobQ/CobB/MinD/ParA_Nub-bd_dom"/>
</dbReference>
<dbReference type="Pfam" id="PF00155">
    <property type="entry name" value="Aminotran_1_2"/>
    <property type="match status" value="1"/>
</dbReference>
<dbReference type="CDD" id="cd05389">
    <property type="entry name" value="CobQ_N"/>
    <property type="match status" value="1"/>
</dbReference>
<keyword evidence="4 6" id="KW-0315">Glutamine amidotransferase</keyword>
<feature type="active site" description="Nucleophile" evidence="6">
    <location>
        <position position="705"/>
    </location>
</feature>
<evidence type="ECO:0000259" key="9">
    <source>
        <dbReference type="Pfam" id="PF07685"/>
    </source>
</evidence>
<dbReference type="InterPro" id="IPR047045">
    <property type="entry name" value="CobQ_N"/>
</dbReference>
<comment type="function">
    <text evidence="6">Catalyzes amidations at positions B, D, E, and G on adenosylcobyrinic A,C-diamide. NH(2) groups are provided by glutamine, and one molecule of ATP is hydrogenolyzed for each amidation.</text>
</comment>
<dbReference type="PANTHER" id="PTHR21343:SF1">
    <property type="entry name" value="COBYRIC ACID SYNTHASE"/>
    <property type="match status" value="1"/>
</dbReference>
<dbReference type="InterPro" id="IPR004839">
    <property type="entry name" value="Aminotransferase_I/II_large"/>
</dbReference>
<dbReference type="GO" id="GO:0048472">
    <property type="term" value="F:threonine-phosphate decarboxylase activity"/>
    <property type="evidence" value="ECO:0007669"/>
    <property type="project" value="UniProtKB-EC"/>
</dbReference>
<dbReference type="PROSITE" id="PS51274">
    <property type="entry name" value="GATASE_COBBQ"/>
    <property type="match status" value="1"/>
</dbReference>
<dbReference type="SUPFAM" id="SSF52540">
    <property type="entry name" value="P-loop containing nucleoside triphosphate hydrolases"/>
    <property type="match status" value="1"/>
</dbReference>
<dbReference type="Pfam" id="PF01656">
    <property type="entry name" value="CbiA"/>
    <property type="match status" value="1"/>
</dbReference>
<dbReference type="InterPro" id="IPR027417">
    <property type="entry name" value="P-loop_NTPase"/>
</dbReference>
<evidence type="ECO:0000256" key="6">
    <source>
        <dbReference type="HAMAP-Rule" id="MF_00028"/>
    </source>
</evidence>
<dbReference type="GO" id="GO:0015420">
    <property type="term" value="F:ABC-type vitamin B12 transporter activity"/>
    <property type="evidence" value="ECO:0007669"/>
    <property type="project" value="UniProtKB-UniRule"/>
</dbReference>
<protein>
    <recommendedName>
        <fullName evidence="6">Cobyric acid synthase</fullName>
    </recommendedName>
</protein>
<dbReference type="Gene3D" id="3.90.1150.10">
    <property type="entry name" value="Aspartate Aminotransferase, domain 1"/>
    <property type="match status" value="1"/>
</dbReference>
<dbReference type="InterPro" id="IPR015424">
    <property type="entry name" value="PyrdxlP-dep_Trfase"/>
</dbReference>
<comment type="function">
    <text evidence="1">Decarboxylates L-threonine-O-3-phosphate to yield (R)-1-amino-2-propanol O-2-phosphate, the precursor for the linkage between the nucleotide loop and the corrin ring in cobalamin.</text>
</comment>
<dbReference type="SUPFAM" id="SSF52317">
    <property type="entry name" value="Class I glutamine amidotransferase-like"/>
    <property type="match status" value="1"/>
</dbReference>
<dbReference type="GO" id="GO:0009236">
    <property type="term" value="P:cobalamin biosynthetic process"/>
    <property type="evidence" value="ECO:0007669"/>
    <property type="project" value="UniProtKB-UniRule"/>
</dbReference>
<dbReference type="InterPro" id="IPR011698">
    <property type="entry name" value="GATase_3"/>
</dbReference>
<keyword evidence="3 6" id="KW-0169">Cobalamin biosynthesis</keyword>
<dbReference type="Gene3D" id="3.40.640.10">
    <property type="entry name" value="Type I PLP-dependent aspartate aminotransferase-like (Major domain)"/>
    <property type="match status" value="1"/>
</dbReference>
<dbReference type="AlphaFoldDB" id="A0A1T4WJR2"/>
<dbReference type="Pfam" id="PF07685">
    <property type="entry name" value="GATase_3"/>
    <property type="match status" value="1"/>
</dbReference>
<dbReference type="InterPro" id="IPR033949">
    <property type="entry name" value="CobQ_GATase1"/>
</dbReference>
<dbReference type="EMBL" id="FUYA01000008">
    <property type="protein sequence ID" value="SKA77574.1"/>
    <property type="molecule type" value="Genomic_DNA"/>
</dbReference>
<dbReference type="NCBIfam" id="TIGR01140">
    <property type="entry name" value="L_thr_O3P_dcar"/>
    <property type="match status" value="1"/>
</dbReference>
<evidence type="ECO:0000259" key="8">
    <source>
        <dbReference type="Pfam" id="PF01656"/>
    </source>
</evidence>